<feature type="binding site" evidence="7">
    <location>
        <position position="39"/>
    </location>
    <ligand>
        <name>Fe cation</name>
        <dbReference type="ChEBI" id="CHEBI:24875"/>
    </ligand>
</feature>
<sequence length="53" mass="5687">MDKYECSICGYIYDEAEGDADNGVAAGTKFADLPADWVCPTCGADKDAFVKMD</sequence>
<dbReference type="GO" id="GO:0005506">
    <property type="term" value="F:iron ion binding"/>
    <property type="evidence" value="ECO:0007669"/>
    <property type="project" value="InterPro"/>
</dbReference>
<dbReference type="Pfam" id="PF00301">
    <property type="entry name" value="Rubredoxin"/>
    <property type="match status" value="1"/>
</dbReference>
<evidence type="ECO:0000313" key="9">
    <source>
        <dbReference type="EMBL" id="AVO27683.1"/>
    </source>
</evidence>
<dbReference type="AlphaFoldDB" id="A0A1M6MZR2"/>
<accession>A0A1M6MZR2</accession>
<dbReference type="PRINTS" id="PR00163">
    <property type="entry name" value="RUBREDOXIN"/>
</dbReference>
<proteinExistence type="inferred from homology"/>
<evidence type="ECO:0000259" key="8">
    <source>
        <dbReference type="PROSITE" id="PS50903"/>
    </source>
</evidence>
<comment type="similarity">
    <text evidence="1 6">Belongs to the rubredoxin family.</text>
</comment>
<reference evidence="9 11" key="1">
    <citation type="journal article" date="2018" name="Genome Announc.">
        <title>Complete genomes of two Megasphaera elsdenii strains, NCIMB 702410 and ATCC 25940.</title>
        <authorList>
            <person name="Hatmaker E.A."/>
            <person name="O'Dell K."/>
            <person name="Riley L.A."/>
            <person name="Klingeman D.M."/>
            <person name="Guss A.M."/>
        </authorList>
    </citation>
    <scope>NUCLEOTIDE SEQUENCE [LARGE SCALE GENOMIC DNA]</scope>
    <source>
        <strain evidence="9 11">NCIMB702410</strain>
    </source>
</reference>
<keyword evidence="2 6" id="KW-0813">Transport</keyword>
<reference evidence="10 12" key="2">
    <citation type="submission" date="2020-04" db="EMBL/GenBank/DDBJ databases">
        <authorList>
            <person name="Hitch T.C.A."/>
            <person name="Wylensek D."/>
            <person name="Clavel T."/>
        </authorList>
    </citation>
    <scope>NUCLEOTIDE SEQUENCE [LARGE SCALE GENOMIC DNA]</scope>
    <source>
        <strain evidence="10 12">WCA-386-APC-2A</strain>
    </source>
</reference>
<dbReference type="GeneID" id="97492309"/>
<feature type="binding site" evidence="7">
    <location>
        <position position="6"/>
    </location>
    <ligand>
        <name>Fe cation</name>
        <dbReference type="ChEBI" id="CHEBI:24875"/>
    </ligand>
</feature>
<dbReference type="InterPro" id="IPR024922">
    <property type="entry name" value="Rubredoxin"/>
</dbReference>
<dbReference type="SUPFAM" id="SSF57802">
    <property type="entry name" value="Rubredoxin-like"/>
    <property type="match status" value="1"/>
</dbReference>
<keyword evidence="5 6" id="KW-0408">Iron</keyword>
<evidence type="ECO:0000256" key="5">
    <source>
        <dbReference type="ARBA" id="ARBA00023004"/>
    </source>
</evidence>
<dbReference type="InterPro" id="IPR024934">
    <property type="entry name" value="Rubredoxin-like_dom"/>
</dbReference>
<dbReference type="GO" id="GO:0043448">
    <property type="term" value="P:alkane catabolic process"/>
    <property type="evidence" value="ECO:0007669"/>
    <property type="project" value="TreeGrafter"/>
</dbReference>
<dbReference type="EMBL" id="CP027569">
    <property type="protein sequence ID" value="AVO27683.1"/>
    <property type="molecule type" value="Genomic_DNA"/>
</dbReference>
<gene>
    <name evidence="9" type="ORF">C6Y28_08710</name>
    <name evidence="10" type="ORF">HG933_09385</name>
</gene>
<evidence type="ECO:0000313" key="11">
    <source>
        <dbReference type="Proteomes" id="UP000238358"/>
    </source>
</evidence>
<evidence type="ECO:0000313" key="10">
    <source>
        <dbReference type="EMBL" id="NMK39577.1"/>
    </source>
</evidence>
<dbReference type="CDD" id="cd00730">
    <property type="entry name" value="rubredoxin"/>
    <property type="match status" value="1"/>
</dbReference>
<evidence type="ECO:0000256" key="3">
    <source>
        <dbReference type="ARBA" id="ARBA00022723"/>
    </source>
</evidence>
<keyword evidence="4 6" id="KW-0249">Electron transport</keyword>
<dbReference type="InterPro" id="IPR050526">
    <property type="entry name" value="Rubredoxin_ET"/>
</dbReference>
<dbReference type="FunFam" id="2.20.28.10:FF:000001">
    <property type="entry name" value="Rubredoxin"/>
    <property type="match status" value="1"/>
</dbReference>
<dbReference type="OrthoDB" id="9758182at2"/>
<dbReference type="EMBL" id="JABBJH010000013">
    <property type="protein sequence ID" value="NMK39577.1"/>
    <property type="molecule type" value="Genomic_DNA"/>
</dbReference>
<evidence type="ECO:0000256" key="1">
    <source>
        <dbReference type="ARBA" id="ARBA00005337"/>
    </source>
</evidence>
<evidence type="ECO:0000256" key="6">
    <source>
        <dbReference type="PIRNR" id="PIRNR000071"/>
    </source>
</evidence>
<name>A0A1M6MZR2_MEGEL</name>
<feature type="binding site" evidence="7">
    <location>
        <position position="9"/>
    </location>
    <ligand>
        <name>Fe cation</name>
        <dbReference type="ChEBI" id="CHEBI:24875"/>
    </ligand>
</feature>
<dbReference type="InterPro" id="IPR024935">
    <property type="entry name" value="Rubredoxin_dom"/>
</dbReference>
<evidence type="ECO:0000313" key="12">
    <source>
        <dbReference type="Proteomes" id="UP000536773"/>
    </source>
</evidence>
<dbReference type="Gene3D" id="2.20.28.10">
    <property type="match status" value="1"/>
</dbReference>
<dbReference type="PROSITE" id="PS00202">
    <property type="entry name" value="RUBREDOXIN"/>
    <property type="match status" value="1"/>
</dbReference>
<keyword evidence="3 6" id="KW-0479">Metal-binding</keyword>
<feature type="domain" description="Rubredoxin-like" evidence="8">
    <location>
        <begin position="1"/>
        <end position="52"/>
    </location>
</feature>
<dbReference type="RefSeq" id="WP_014017078.1">
    <property type="nucleotide sequence ID" value="NZ_AP031433.1"/>
</dbReference>
<dbReference type="PANTHER" id="PTHR47627:SF1">
    <property type="entry name" value="RUBREDOXIN-1-RELATED"/>
    <property type="match status" value="1"/>
</dbReference>
<feature type="binding site" evidence="7">
    <location>
        <position position="42"/>
    </location>
    <ligand>
        <name>Fe cation</name>
        <dbReference type="ChEBI" id="CHEBI:24875"/>
    </ligand>
</feature>
<dbReference type="Proteomes" id="UP000238358">
    <property type="component" value="Chromosome"/>
</dbReference>
<protein>
    <recommendedName>
        <fullName evidence="6">Rubredoxin</fullName>
    </recommendedName>
</protein>
<evidence type="ECO:0000256" key="4">
    <source>
        <dbReference type="ARBA" id="ARBA00022982"/>
    </source>
</evidence>
<comment type="cofactor">
    <cofactor evidence="6 7">
        <name>Fe(3+)</name>
        <dbReference type="ChEBI" id="CHEBI:29034"/>
    </cofactor>
    <text evidence="6 7">Binds 1 Fe(3+) ion per subunit.</text>
</comment>
<organism evidence="10 12">
    <name type="scientific">Megasphaera elsdenii</name>
    <dbReference type="NCBI Taxonomy" id="907"/>
    <lineage>
        <taxon>Bacteria</taxon>
        <taxon>Bacillati</taxon>
        <taxon>Bacillota</taxon>
        <taxon>Negativicutes</taxon>
        <taxon>Veillonellales</taxon>
        <taxon>Veillonellaceae</taxon>
        <taxon>Megasphaera</taxon>
    </lineage>
</organism>
<dbReference type="Proteomes" id="UP000536773">
    <property type="component" value="Unassembled WGS sequence"/>
</dbReference>
<dbReference type="PIRSF" id="PIRSF000071">
    <property type="entry name" value="Rubredoxin"/>
    <property type="match status" value="1"/>
</dbReference>
<evidence type="ECO:0000256" key="7">
    <source>
        <dbReference type="PIRSR" id="PIRSR000071-1"/>
    </source>
</evidence>
<dbReference type="PANTHER" id="PTHR47627">
    <property type="entry name" value="RUBREDOXIN"/>
    <property type="match status" value="1"/>
</dbReference>
<dbReference type="InterPro" id="IPR018527">
    <property type="entry name" value="Rubredoxin_Fe_BS"/>
</dbReference>
<evidence type="ECO:0000256" key="2">
    <source>
        <dbReference type="ARBA" id="ARBA00022448"/>
    </source>
</evidence>
<dbReference type="GO" id="GO:0009055">
    <property type="term" value="F:electron transfer activity"/>
    <property type="evidence" value="ECO:0007669"/>
    <property type="project" value="InterPro"/>
</dbReference>
<dbReference type="PROSITE" id="PS50903">
    <property type="entry name" value="RUBREDOXIN_LIKE"/>
    <property type="match status" value="1"/>
</dbReference>